<name>A0A6I4ZZS6_9BACI</name>
<dbReference type="NCBIfam" id="TIGR03826">
    <property type="entry name" value="YvyF"/>
    <property type="match status" value="1"/>
</dbReference>
<protein>
    <recommendedName>
        <fullName evidence="3">Flagellar protein</fullName>
    </recommendedName>
</protein>
<evidence type="ECO:0008006" key="3">
    <source>
        <dbReference type="Google" id="ProtNLM"/>
    </source>
</evidence>
<dbReference type="InterPro" id="IPR022258">
    <property type="entry name" value="Flagellar_operon_YvyF"/>
</dbReference>
<evidence type="ECO:0000313" key="2">
    <source>
        <dbReference type="Proteomes" id="UP000468638"/>
    </source>
</evidence>
<proteinExistence type="predicted"/>
<dbReference type="RefSeq" id="WP_160909638.1">
    <property type="nucleotide sequence ID" value="NZ_WMEQ01000006.1"/>
</dbReference>
<sequence length="143" mass="16855">MGELANCPRCNALFMKEFKTICDKCYKEEERDFDTVYQFIRKKENRTSTVDEVVEATGVKRDIIMKFVKEGRLRTSIFSNLTYPCQKCGEPIKEGKICENCTSEINNELKREQEIEEVEKANKIKERKHSTYISEVTSRKNHR</sequence>
<organism evidence="1 2">
    <name type="scientific">Pontibacillus yanchengensis</name>
    <dbReference type="NCBI Taxonomy" id="462910"/>
    <lineage>
        <taxon>Bacteria</taxon>
        <taxon>Bacillati</taxon>
        <taxon>Bacillota</taxon>
        <taxon>Bacilli</taxon>
        <taxon>Bacillales</taxon>
        <taxon>Bacillaceae</taxon>
        <taxon>Pontibacillus</taxon>
    </lineage>
</organism>
<dbReference type="Proteomes" id="UP000468638">
    <property type="component" value="Unassembled WGS sequence"/>
</dbReference>
<evidence type="ECO:0000313" key="1">
    <source>
        <dbReference type="EMBL" id="MYL33967.1"/>
    </source>
</evidence>
<accession>A0A6I4ZZS6</accession>
<reference evidence="1 2" key="1">
    <citation type="submission" date="2019-11" db="EMBL/GenBank/DDBJ databases">
        <title>Genome sequences of 17 halophilic strains isolated from different environments.</title>
        <authorList>
            <person name="Furrow R.E."/>
        </authorList>
    </citation>
    <scope>NUCLEOTIDE SEQUENCE [LARGE SCALE GENOMIC DNA]</scope>
    <source>
        <strain evidence="1 2">22514_16_FS</strain>
    </source>
</reference>
<dbReference type="AlphaFoldDB" id="A0A6I4ZZS6"/>
<dbReference type="OrthoDB" id="1739831at2"/>
<dbReference type="EMBL" id="WMEQ01000006">
    <property type="protein sequence ID" value="MYL33967.1"/>
    <property type="molecule type" value="Genomic_DNA"/>
</dbReference>
<comment type="caution">
    <text evidence="1">The sequence shown here is derived from an EMBL/GenBank/DDBJ whole genome shotgun (WGS) entry which is preliminary data.</text>
</comment>
<gene>
    <name evidence="1" type="ORF">GLW05_10180</name>
</gene>